<reference evidence="3" key="1">
    <citation type="submission" date="2010-02" db="EMBL/GenBank/DDBJ databases">
        <title>Sequencing and annotation of the Blastocystis hominis genome.</title>
        <authorList>
            <person name="Wincker P."/>
        </authorList>
    </citation>
    <scope>NUCLEOTIDE SEQUENCE</scope>
    <source>
        <strain evidence="3">Singapore isolate B</strain>
    </source>
</reference>
<dbReference type="InParanoid" id="D8M7V0"/>
<dbReference type="EMBL" id="FN668683">
    <property type="protein sequence ID" value="CBK24139.2"/>
    <property type="molecule type" value="Genomic_DNA"/>
</dbReference>
<dbReference type="OrthoDB" id="1892506at2759"/>
<dbReference type="Proteomes" id="UP000008312">
    <property type="component" value="Unassembled WGS sequence"/>
</dbReference>
<evidence type="ECO:0000313" key="4">
    <source>
        <dbReference type="Proteomes" id="UP000008312"/>
    </source>
</evidence>
<dbReference type="Pfam" id="PF04577">
    <property type="entry name" value="Glyco_transf_61"/>
    <property type="match status" value="1"/>
</dbReference>
<keyword evidence="1" id="KW-0812">Transmembrane</keyword>
<evidence type="ECO:0000313" key="3">
    <source>
        <dbReference type="EMBL" id="CBK24139.2"/>
    </source>
</evidence>
<dbReference type="InterPro" id="IPR049625">
    <property type="entry name" value="Glyco_transf_61_cat"/>
</dbReference>
<name>D8M7V0_BLAHO</name>
<dbReference type="GeneID" id="24922860"/>
<dbReference type="GO" id="GO:0016757">
    <property type="term" value="F:glycosyltransferase activity"/>
    <property type="evidence" value="ECO:0007669"/>
    <property type="project" value="InterPro"/>
</dbReference>
<feature type="domain" description="Glycosyltransferase 61 catalytic" evidence="2">
    <location>
        <begin position="405"/>
        <end position="445"/>
    </location>
</feature>
<accession>D8M7V0</accession>
<keyword evidence="1" id="KW-1133">Transmembrane helix</keyword>
<organism evidence="3">
    <name type="scientific">Blastocystis hominis</name>
    <dbReference type="NCBI Taxonomy" id="12968"/>
    <lineage>
        <taxon>Eukaryota</taxon>
        <taxon>Sar</taxon>
        <taxon>Stramenopiles</taxon>
        <taxon>Bigyra</taxon>
        <taxon>Opalozoa</taxon>
        <taxon>Opalinata</taxon>
        <taxon>Blastocystidae</taxon>
        <taxon>Blastocystis</taxon>
    </lineage>
</organism>
<proteinExistence type="predicted"/>
<sequence length="544" mass="63777">MTKFTLVLYILLYYTAFVLIFRVSVDDSGNCLVSNKLQYRLLTGSKRKSAADSVVTNITDSWIDPQVTTIPTEMSANIRTAYDEALYNGEFGLLLNVVPSSILFGMHTNFKLYSSYVIWSRRIPTEDPWYTKSFIYQRDSWEQSYLELLKRVKEIYHQSEYNRHFNNSLFRKSKYSTATIRFVNKTDSPFLDAHNICMHPSYEWKVYLPSGTMNFHYPDDQSFRWTHVLRSVNTKLPKNVNWIENGCYFVFQPCATRHIGHFVESINHALLKLRYPSFYPPLTDLYIPKFFSDEFEWSKSYLQLVLSLFPDNLKPALHLGSSFSAYPAVCFRSAVLVDRVRFHMDGALFAGFFPLDLMKATAWRHANVQSRQNGPTHLSLLLVDRKKSRGFTLHDAWEVAVSYKFMEGLSFQEQLQLFYNSDIVVSPHSASFINLIFTVPRTAVVECYPPYFYENWYSNTAMISRVHYIAVSSFVRNGKAMSSWREAEEAYENGRFFFIRRRFVDNMVSPPRFKMLSAVRDAIEYSKRWRFVYEANDKWSAVFI</sequence>
<gene>
    <name evidence="3" type="ORF">GSBLH_T00006736001</name>
</gene>
<evidence type="ECO:0000256" key="1">
    <source>
        <dbReference type="SAM" id="Phobius"/>
    </source>
</evidence>
<dbReference type="RefSeq" id="XP_012898187.1">
    <property type="nucleotide sequence ID" value="XM_013042733.1"/>
</dbReference>
<keyword evidence="4" id="KW-1185">Reference proteome</keyword>
<evidence type="ECO:0000259" key="2">
    <source>
        <dbReference type="Pfam" id="PF04577"/>
    </source>
</evidence>
<protein>
    <recommendedName>
        <fullName evidence="2">Glycosyltransferase 61 catalytic domain-containing protein</fullName>
    </recommendedName>
</protein>
<dbReference type="AlphaFoldDB" id="D8M7V0"/>
<keyword evidence="1" id="KW-0472">Membrane</keyword>
<feature type="transmembrane region" description="Helical" evidence="1">
    <location>
        <begin position="7"/>
        <end position="25"/>
    </location>
</feature>